<feature type="domain" description="DC1" evidence="3">
    <location>
        <begin position="125"/>
        <end position="172"/>
    </location>
</feature>
<proteinExistence type="predicted"/>
<reference evidence="4 5" key="1">
    <citation type="journal article" date="2020" name="bioRxiv">
        <title>Sequence and annotation of 42 cannabis genomes reveals extensive copy number variation in cannabinoid synthesis and pathogen resistance genes.</title>
        <authorList>
            <person name="Mckernan K.J."/>
            <person name="Helbert Y."/>
            <person name="Kane L.T."/>
            <person name="Ebling H."/>
            <person name="Zhang L."/>
            <person name="Liu B."/>
            <person name="Eaton Z."/>
            <person name="Mclaughlin S."/>
            <person name="Kingan S."/>
            <person name="Baybayan P."/>
            <person name="Concepcion G."/>
            <person name="Jordan M."/>
            <person name="Riva A."/>
            <person name="Barbazuk W."/>
            <person name="Harkins T."/>
        </authorList>
    </citation>
    <scope>NUCLEOTIDE SEQUENCE [LARGE SCALE GENOMIC DNA]</scope>
    <source>
        <strain evidence="5">cv. Jamaican Lion 4</strain>
        <tissue evidence="4">Leaf</tissue>
    </source>
</reference>
<dbReference type="InterPro" id="IPR004146">
    <property type="entry name" value="DC1"/>
</dbReference>
<dbReference type="PANTHER" id="PTHR46288:SF27">
    <property type="entry name" value="CYSTEINE_HISTIDINE-RICH C1 DOMAIN FAMILY PROTEIN"/>
    <property type="match status" value="1"/>
</dbReference>
<protein>
    <recommendedName>
        <fullName evidence="3">DC1 domain-containing protein</fullName>
    </recommendedName>
</protein>
<organism evidence="4 5">
    <name type="scientific">Cannabis sativa</name>
    <name type="common">Hemp</name>
    <name type="synonym">Marijuana</name>
    <dbReference type="NCBI Taxonomy" id="3483"/>
    <lineage>
        <taxon>Eukaryota</taxon>
        <taxon>Viridiplantae</taxon>
        <taxon>Streptophyta</taxon>
        <taxon>Embryophyta</taxon>
        <taxon>Tracheophyta</taxon>
        <taxon>Spermatophyta</taxon>
        <taxon>Magnoliopsida</taxon>
        <taxon>eudicotyledons</taxon>
        <taxon>Gunneridae</taxon>
        <taxon>Pentapetalae</taxon>
        <taxon>rosids</taxon>
        <taxon>fabids</taxon>
        <taxon>Rosales</taxon>
        <taxon>Cannabaceae</taxon>
        <taxon>Cannabis</taxon>
    </lineage>
</organism>
<evidence type="ECO:0000256" key="1">
    <source>
        <dbReference type="ARBA" id="ARBA00022737"/>
    </source>
</evidence>
<dbReference type="AlphaFoldDB" id="A0A7J6FDF7"/>
<gene>
    <name evidence="4" type="ORF">G4B88_000989</name>
</gene>
<feature type="coiled-coil region" evidence="2">
    <location>
        <begin position="441"/>
        <end position="469"/>
    </location>
</feature>
<keyword evidence="2" id="KW-0175">Coiled coil</keyword>
<dbReference type="Pfam" id="PF03107">
    <property type="entry name" value="C1_2"/>
    <property type="match status" value="1"/>
</dbReference>
<dbReference type="EMBL" id="JAATIQ010000229">
    <property type="protein sequence ID" value="KAF4368732.1"/>
    <property type="molecule type" value="Genomic_DNA"/>
</dbReference>
<keyword evidence="5" id="KW-1185">Reference proteome</keyword>
<comment type="caution">
    <text evidence="4">The sequence shown here is derived from an EMBL/GenBank/DDBJ whole genome shotgun (WGS) entry which is preliminary data.</text>
</comment>
<evidence type="ECO:0000259" key="3">
    <source>
        <dbReference type="Pfam" id="PF03107"/>
    </source>
</evidence>
<dbReference type="PANTHER" id="PTHR46288">
    <property type="entry name" value="PHORBOL-ESTER/DAG-TYPE DOMAIN-CONTAINING PROTEIN"/>
    <property type="match status" value="1"/>
</dbReference>
<dbReference type="Proteomes" id="UP000583929">
    <property type="component" value="Unassembled WGS sequence"/>
</dbReference>
<sequence>MGNSHTHNLILQEESNDHIKCCICSDEISQPPFIECESCDDYYSHITCEEFISSCDDQINHPFHPSHLLKLSTDEFYFICSSCHQIHFFNPCFTCDQCNFYMDIKCFRMPPITCDDDREHIQHVTHQHPMPLLWPDETEDIECFACRVTCSGEGEACYGCKPCKYFLHKSCAQLPLQIQPHSCHDQDHPLSLFVANLVMENENGEYCCDICESEREPRVCVYYCEDCVYIAHVHCLAPQIINIFKGDVKDVNLKMVGEDMSKFIPIDQCDNAELEEKKNGMPQLNLEDLIFKLDTTELMPQLKHHRYKESILHMLTYSHSNETKDENIDDILRFSSFTERKFMSVIYNEFHKNYLENKIDIASSDLELKLVDVEVMKKMHSTLLIDITKDLLQQWYRHILFSKDCAHFEVDFLNVVLRKITRYFFYLQVSKLLGSEIPTIINEKKAKLQEEMNEKIEKIQKKISMNKARLEKCKTFCEYNSKKEFMKKGLNRVMTSKWKTAGHLVFNKYASEEERIIPSVNSTAKRTKS</sequence>
<accession>A0A7J6FDF7</accession>
<dbReference type="InterPro" id="IPR046349">
    <property type="entry name" value="C1-like_sf"/>
</dbReference>
<evidence type="ECO:0000256" key="2">
    <source>
        <dbReference type="SAM" id="Coils"/>
    </source>
</evidence>
<dbReference type="SUPFAM" id="SSF57889">
    <property type="entry name" value="Cysteine-rich domain"/>
    <property type="match status" value="2"/>
</dbReference>
<name>A0A7J6FDF7_CANSA</name>
<keyword evidence="1" id="KW-0677">Repeat</keyword>
<evidence type="ECO:0000313" key="5">
    <source>
        <dbReference type="Proteomes" id="UP000583929"/>
    </source>
</evidence>
<evidence type="ECO:0000313" key="4">
    <source>
        <dbReference type="EMBL" id="KAF4368732.1"/>
    </source>
</evidence>